<organism evidence="1 2">
    <name type="scientific">Burkholderia contaminans</name>
    <dbReference type="NCBI Taxonomy" id="488447"/>
    <lineage>
        <taxon>Bacteria</taxon>
        <taxon>Pseudomonadati</taxon>
        <taxon>Pseudomonadota</taxon>
        <taxon>Betaproteobacteria</taxon>
        <taxon>Burkholderiales</taxon>
        <taxon>Burkholderiaceae</taxon>
        <taxon>Burkholderia</taxon>
        <taxon>Burkholderia cepacia complex</taxon>
    </lineage>
</organism>
<comment type="caution">
    <text evidence="1">The sequence shown here is derived from an EMBL/GenBank/DDBJ whole genome shotgun (WGS) entry which is preliminary data.</text>
</comment>
<reference evidence="1 2" key="1">
    <citation type="submission" date="2018-08" db="EMBL/GenBank/DDBJ databases">
        <title>Comparative analysis of Burkholderia isolates from Puerto Rico.</title>
        <authorList>
            <person name="Hall C."/>
            <person name="Sahl J."/>
            <person name="Wagner D."/>
        </authorList>
    </citation>
    <scope>NUCLEOTIDE SEQUENCE [LARGE SCALE GENOMIC DNA]</scope>
    <source>
        <strain evidence="1 2">Bp9001</strain>
    </source>
</reference>
<name>A0A3N8QRR3_9BURK</name>
<dbReference type="AlphaFoldDB" id="A0A3N8QRR3"/>
<proteinExistence type="predicted"/>
<dbReference type="Proteomes" id="UP000269271">
    <property type="component" value="Unassembled WGS sequence"/>
</dbReference>
<accession>A0A3N8QRR3</accession>
<protein>
    <submittedName>
        <fullName evidence="1">Uncharacterized protein</fullName>
    </submittedName>
</protein>
<gene>
    <name evidence="1" type="ORF">DF037_20445</name>
</gene>
<dbReference type="EMBL" id="QTQX01000013">
    <property type="protein sequence ID" value="RQT26061.1"/>
    <property type="molecule type" value="Genomic_DNA"/>
</dbReference>
<sequence length="62" mass="7288">MKIHHEVDPIPLRQADYQDIGEQLDAIMKGFDALARQGIQLPDETLEWIRHCNEVKGRYKKE</sequence>
<evidence type="ECO:0000313" key="1">
    <source>
        <dbReference type="EMBL" id="RQT26061.1"/>
    </source>
</evidence>
<evidence type="ECO:0000313" key="2">
    <source>
        <dbReference type="Proteomes" id="UP000269271"/>
    </source>
</evidence>
<dbReference type="RefSeq" id="WP_124618528.1">
    <property type="nucleotide sequence ID" value="NZ_QTQX01000013.1"/>
</dbReference>